<dbReference type="FunFam" id="3.40.50.300:FF:003287">
    <property type="entry name" value="U5 small nuclear ribonucleoprotein 200 kDa helicase"/>
    <property type="match status" value="1"/>
</dbReference>
<dbReference type="InterPro" id="IPR041094">
    <property type="entry name" value="Brr2_helicase_PWI"/>
</dbReference>
<dbReference type="Pfam" id="PF23445">
    <property type="entry name" value="WHD_SNRNP200"/>
    <property type="match status" value="1"/>
</dbReference>
<feature type="domain" description="Helicase ATP-binding" evidence="8">
    <location>
        <begin position="465"/>
        <end position="632"/>
    </location>
</feature>
<keyword evidence="1" id="KW-0677">Repeat</keyword>
<evidence type="ECO:0000256" key="6">
    <source>
        <dbReference type="ARBA" id="ARBA00034541"/>
    </source>
</evidence>
<evidence type="ECO:0000256" key="1">
    <source>
        <dbReference type="ARBA" id="ARBA00022737"/>
    </source>
</evidence>
<dbReference type="Pfam" id="PF02889">
    <property type="entry name" value="Sec63"/>
    <property type="match status" value="1"/>
</dbReference>
<dbReference type="GO" id="GO:0003676">
    <property type="term" value="F:nucleic acid binding"/>
    <property type="evidence" value="ECO:0007669"/>
    <property type="project" value="InterPro"/>
</dbReference>
<dbReference type="Gene3D" id="3.40.50.300">
    <property type="entry name" value="P-loop containing nucleotide triphosphate hydrolases"/>
    <property type="match status" value="4"/>
</dbReference>
<evidence type="ECO:0000259" key="8">
    <source>
        <dbReference type="PROSITE" id="PS51192"/>
    </source>
</evidence>
<dbReference type="PROSITE" id="PS51192">
    <property type="entry name" value="HELICASE_ATP_BIND_1"/>
    <property type="match status" value="1"/>
</dbReference>
<dbReference type="PANTHER" id="PTHR47961:SF4">
    <property type="entry name" value="ACTIVATING SIGNAL COINTEGRATOR 1 COMPLEX SUBUNIT 3"/>
    <property type="match status" value="1"/>
</dbReference>
<dbReference type="InterPro" id="IPR014001">
    <property type="entry name" value="Helicase_ATP-bd"/>
</dbReference>
<dbReference type="Pfam" id="PF00271">
    <property type="entry name" value="Helicase_C"/>
    <property type="match status" value="1"/>
</dbReference>
<dbReference type="Pfam" id="PF21188">
    <property type="entry name" value="BRR2_plug"/>
    <property type="match status" value="1"/>
</dbReference>
<dbReference type="SMART" id="SM00490">
    <property type="entry name" value="HELICc"/>
    <property type="match status" value="2"/>
</dbReference>
<dbReference type="InterPro" id="IPR050474">
    <property type="entry name" value="Hel308_SKI2-like"/>
</dbReference>
<keyword evidence="10" id="KW-1185">Reference proteome</keyword>
<dbReference type="OrthoDB" id="5575at2759"/>
<accession>A0A6I9YC43</accession>
<sequence length="1270" mass="144847">MADVTARSLQYEYKANSNLVLQADRSLIDRTRRDEPTGEVLSLVGKLEGTRMGDKAQRTKPQMQEERRAKRRKRDEDRHDIKKMKGYTLLSEGIDEMVGIIYKPKTKETRETYEVLLSFIQAALGDQPRDILCGAADEVLAVLKNEKLRDKERRKEIDLLLGQTDDTRYHVLVNLGKKITDYGGDKEIQNMDDNIDETYGVNVQFESDEEEGDEDVYGEVRDEASDEDLEGDEAVVRCTLSANLVASGELMCSKKKDLHPRDIDAFWLQRQLSRFYDDAIVSQKKADEVLEILKTASDDRECENQLVLLLGFNTFDFIKVLRQHRMMILYCSLLASAQSEAEKERIMGKMESDPELSKFLYQLHETEKEDLIREERCRRERVRQSRMDTDLETMDLDQGGEALAPRQVLDLEDLVFAQGSHFMANKRCQLPDGSFRKQRKGYEEVHVPALKPKPFGSEESLIIQGAGKTNVALMCMLREIGKHINLDGTINIDDFKIIYIAPMRSLVQEMVGSFGKRLATYGITVAELTGDHQLCKEEINATQIIVCTPEKWDIITRKGGERTYTQLVRLIILDEIHLLHDDRGPVLEALVARTIRNIEMTQEDVRLVGLSATLPNYEDVATFLRVEPTKGLFYFDNSFRPVPLEQTYVGITEKKAIKRFQIMNEIVYEKIMEHAGKNQVLVFVHSRKETGKTARAIRDMCLEKDTLGLFLREGSASTEVLRTEAEQCKNLELKDLLPYGFAIHHAGMTRVDRTLVEDLFADKHIQDAVNWLGYTYLYIRMLRSPNLYGISHDDMKGDPLLDQRRLDLVHTAALMLDKNNLVKYDKKTGNFQVTELGRIASHYYITNETIQTYNQLLKPTLSEIELFRVFSLSSEFKNITVREEEKLELQKLLERVPIPVKESIEEPSAKVSSSKSRKVWICLIFTVRACFYSNHTLTMSTLTVLISDLPQVLVSTATLAWGVNLPAHTVIIKGTQIYSPEKGRWTELGALDILQMLGRAGRPQYDTKGEGILITSHGELQYYLSLLNQQLPIESQMVARLPDMLNAEIVLGNVQNAKFCPASRFDTIRLLSLVSFPCFLQGFNISHTQTRLLSMAKPVYHAIMKHSPKKPVIVFVPSRKQTRLTAIDILTTCASDVQRHRFLHCTEKDVAPYLDKLNDNTLKETVVNGVGYLHEGLTSMERRVVEQLFSSGAIQVVVASRSLCWGMNLAAHLVIIMDTQYYNGKIHAYVDYPIYDVLQMVGRANRPLQDDEGRCVIMCQGSKKVSQDGK</sequence>
<organism evidence="10 11">
    <name type="scientific">Thamnophis sirtalis</name>
    <dbReference type="NCBI Taxonomy" id="35019"/>
    <lineage>
        <taxon>Eukaryota</taxon>
        <taxon>Metazoa</taxon>
        <taxon>Chordata</taxon>
        <taxon>Craniata</taxon>
        <taxon>Vertebrata</taxon>
        <taxon>Euteleostomi</taxon>
        <taxon>Lepidosauria</taxon>
        <taxon>Squamata</taxon>
        <taxon>Bifurcata</taxon>
        <taxon>Unidentata</taxon>
        <taxon>Episquamata</taxon>
        <taxon>Toxicofera</taxon>
        <taxon>Serpentes</taxon>
        <taxon>Colubroidea</taxon>
        <taxon>Colubridae</taxon>
        <taxon>Natricinae</taxon>
        <taxon>Thamnophis</taxon>
    </lineage>
</organism>
<dbReference type="SMART" id="SM00973">
    <property type="entry name" value="Sec63"/>
    <property type="match status" value="1"/>
</dbReference>
<dbReference type="InterPro" id="IPR048863">
    <property type="entry name" value="BRR2_plug"/>
</dbReference>
<dbReference type="AlphaFoldDB" id="A0A6I9YC43"/>
<keyword evidence="2" id="KW-0547">Nucleotide-binding</keyword>
<keyword evidence="4" id="KW-0347">Helicase</keyword>
<keyword evidence="5" id="KW-0067">ATP-binding</keyword>
<name>A0A6I9YC43_9SAUR</name>
<dbReference type="SUPFAM" id="SSF52540">
    <property type="entry name" value="P-loop containing nucleoside triphosphate hydrolases"/>
    <property type="match status" value="4"/>
</dbReference>
<gene>
    <name evidence="11" type="primary">LOC106548769</name>
</gene>
<dbReference type="Gene3D" id="1.10.10.10">
    <property type="entry name" value="Winged helix-like DNA-binding domain superfamily/Winged helix DNA-binding domain"/>
    <property type="match status" value="1"/>
</dbReference>
<dbReference type="Gene3D" id="1.10.3380.10">
    <property type="entry name" value="Sec63 N-terminal domain-like domain"/>
    <property type="match status" value="1"/>
</dbReference>
<dbReference type="InterPro" id="IPR004179">
    <property type="entry name" value="Sec63-dom"/>
</dbReference>
<evidence type="ECO:0000259" key="9">
    <source>
        <dbReference type="PROSITE" id="PS51194"/>
    </source>
</evidence>
<evidence type="ECO:0000313" key="10">
    <source>
        <dbReference type="Proteomes" id="UP000504617"/>
    </source>
</evidence>
<dbReference type="GO" id="GO:0005524">
    <property type="term" value="F:ATP binding"/>
    <property type="evidence" value="ECO:0007669"/>
    <property type="project" value="UniProtKB-KW"/>
</dbReference>
<protein>
    <recommendedName>
        <fullName evidence="6">U5 small nuclear ribonucleoprotein 200 kDa helicase</fullName>
    </recommendedName>
</protein>
<evidence type="ECO:0000313" key="11">
    <source>
        <dbReference type="RefSeq" id="XP_013921692.1"/>
    </source>
</evidence>
<dbReference type="InterPro" id="IPR036388">
    <property type="entry name" value="WH-like_DNA-bd_sf"/>
</dbReference>
<dbReference type="PANTHER" id="PTHR47961">
    <property type="entry name" value="DNA POLYMERASE THETA, PUTATIVE (AFU_ORTHOLOGUE AFUA_1G05260)-RELATED"/>
    <property type="match status" value="1"/>
</dbReference>
<dbReference type="Proteomes" id="UP000504617">
    <property type="component" value="Unplaced"/>
</dbReference>
<dbReference type="InterPro" id="IPR027417">
    <property type="entry name" value="P-loop_NTPase"/>
</dbReference>
<reference evidence="11" key="1">
    <citation type="submission" date="2025-08" db="UniProtKB">
        <authorList>
            <consortium name="RefSeq"/>
        </authorList>
    </citation>
    <scope>IDENTIFICATION</scope>
</reference>
<feature type="domain" description="Helicase C-terminal" evidence="9">
    <location>
        <begin position="1098"/>
        <end position="1270"/>
    </location>
</feature>
<dbReference type="GeneID" id="106548769"/>
<dbReference type="SMART" id="SM00487">
    <property type="entry name" value="DEXDc"/>
    <property type="match status" value="1"/>
</dbReference>
<dbReference type="InterPro" id="IPR011545">
    <property type="entry name" value="DEAD/DEAH_box_helicase_dom"/>
</dbReference>
<feature type="region of interest" description="Disordered" evidence="7">
    <location>
        <begin position="51"/>
        <end position="78"/>
    </location>
</feature>
<evidence type="ECO:0000256" key="3">
    <source>
        <dbReference type="ARBA" id="ARBA00022801"/>
    </source>
</evidence>
<dbReference type="FunFam" id="1.10.10.10:FF:000024">
    <property type="entry name" value="U5 small nuclear ribonucleoprotein helicase"/>
    <property type="match status" value="1"/>
</dbReference>
<dbReference type="PROSITE" id="PS51194">
    <property type="entry name" value="HELICASE_CTER"/>
    <property type="match status" value="1"/>
</dbReference>
<dbReference type="InterPro" id="IPR057842">
    <property type="entry name" value="WH_MER3"/>
</dbReference>
<evidence type="ECO:0000256" key="4">
    <source>
        <dbReference type="ARBA" id="ARBA00022806"/>
    </source>
</evidence>
<dbReference type="GO" id="GO:0006397">
    <property type="term" value="P:mRNA processing"/>
    <property type="evidence" value="ECO:0007669"/>
    <property type="project" value="UniProtKB-ARBA"/>
</dbReference>
<dbReference type="KEGG" id="tsr:106548769"/>
<evidence type="ECO:0000256" key="5">
    <source>
        <dbReference type="ARBA" id="ARBA00022840"/>
    </source>
</evidence>
<dbReference type="RefSeq" id="XP_013921692.1">
    <property type="nucleotide sequence ID" value="XM_014066217.1"/>
</dbReference>
<dbReference type="GO" id="GO:0016787">
    <property type="term" value="F:hydrolase activity"/>
    <property type="evidence" value="ECO:0007669"/>
    <property type="project" value="UniProtKB-KW"/>
</dbReference>
<dbReference type="FunFam" id="3.40.50.300:FF:000368">
    <property type="entry name" value="U5 small nuclear ribonucleoprotein 200 kDa helicase"/>
    <property type="match status" value="1"/>
</dbReference>
<dbReference type="GO" id="GO:0000712">
    <property type="term" value="P:resolution of meiotic recombination intermediates"/>
    <property type="evidence" value="ECO:0007669"/>
    <property type="project" value="TreeGrafter"/>
</dbReference>
<evidence type="ECO:0000256" key="7">
    <source>
        <dbReference type="SAM" id="MobiDB-lite"/>
    </source>
</evidence>
<dbReference type="CDD" id="cd18795">
    <property type="entry name" value="SF2_C_Ski2"/>
    <property type="match status" value="2"/>
</dbReference>
<dbReference type="Pfam" id="PF00270">
    <property type="entry name" value="DEAD"/>
    <property type="match status" value="1"/>
</dbReference>
<keyword evidence="3" id="KW-0378">Hydrolase</keyword>
<dbReference type="InterPro" id="IPR001650">
    <property type="entry name" value="Helicase_C-like"/>
</dbReference>
<proteinExistence type="predicted"/>
<dbReference type="Pfam" id="PF18149">
    <property type="entry name" value="Helicase_PWI"/>
    <property type="match status" value="1"/>
</dbReference>
<dbReference type="GO" id="GO:0003678">
    <property type="term" value="F:DNA helicase activity"/>
    <property type="evidence" value="ECO:0007669"/>
    <property type="project" value="TreeGrafter"/>
</dbReference>
<dbReference type="SUPFAM" id="SSF158702">
    <property type="entry name" value="Sec63 N-terminal domain-like"/>
    <property type="match status" value="1"/>
</dbReference>
<evidence type="ECO:0000256" key="2">
    <source>
        <dbReference type="ARBA" id="ARBA00022741"/>
    </source>
</evidence>
<dbReference type="GO" id="GO:0005634">
    <property type="term" value="C:nucleus"/>
    <property type="evidence" value="ECO:0007669"/>
    <property type="project" value="TreeGrafter"/>
</dbReference>